<dbReference type="GO" id="GO:0009063">
    <property type="term" value="P:amino acid catabolic process"/>
    <property type="evidence" value="ECO:0007669"/>
    <property type="project" value="TreeGrafter"/>
</dbReference>
<evidence type="ECO:0000259" key="1">
    <source>
        <dbReference type="Pfam" id="PF01593"/>
    </source>
</evidence>
<dbReference type="EMBL" id="MU155454">
    <property type="protein sequence ID" value="KAF9473297.1"/>
    <property type="molecule type" value="Genomic_DNA"/>
</dbReference>
<dbReference type="PANTHER" id="PTHR10742">
    <property type="entry name" value="FLAVIN MONOAMINE OXIDASE"/>
    <property type="match status" value="1"/>
</dbReference>
<keyword evidence="3" id="KW-1185">Reference proteome</keyword>
<comment type="caution">
    <text evidence="2">The sequence shown here is derived from an EMBL/GenBank/DDBJ whole genome shotgun (WGS) entry which is preliminary data.</text>
</comment>
<dbReference type="Gene3D" id="3.90.660.10">
    <property type="match status" value="1"/>
</dbReference>
<dbReference type="SUPFAM" id="SSF51905">
    <property type="entry name" value="FAD/NAD(P)-binding domain"/>
    <property type="match status" value="1"/>
</dbReference>
<dbReference type="SUPFAM" id="SSF54373">
    <property type="entry name" value="FAD-linked reductases, C-terminal domain"/>
    <property type="match status" value="1"/>
</dbReference>
<protein>
    <recommendedName>
        <fullName evidence="1">Amine oxidase domain-containing protein</fullName>
    </recommendedName>
</protein>
<dbReference type="PANTHER" id="PTHR10742:SF342">
    <property type="entry name" value="AMINE OXIDASE"/>
    <property type="match status" value="1"/>
</dbReference>
<dbReference type="Proteomes" id="UP000807469">
    <property type="component" value="Unassembled WGS sequence"/>
</dbReference>
<dbReference type="InterPro" id="IPR050281">
    <property type="entry name" value="Flavin_monoamine_oxidase"/>
</dbReference>
<sequence>MILQSLGIDYEILESNERIGGRLFTHRFNGEKGVNAEVGTPERYDYFDIGAMRFPEIPFMKRVFDLFEELQLNDLFVDYKLSGPNNLQYFNTAPPLNSTVNPVDAKDDYFRVSVSKGGTVPDDFILEDVDHWTGLVYDPYKDRFKALDNEDLTDDQRREIFAEAWAHLTAQDHHTTRSAMRAGLNGVRPYPNPVIEWLEMFDSATGLYDRAFVESIMDSLDFGWPWPQVPPTELKEEQKKTKWVCIDGGSDHISRRMTAKLDKKPLLGKKVTKISETVGGIAVSVAGEAMPIKYNQVISTVPLGCLAAIDIEGCNLLYSQKQAVRSLGYDASTKVGIKFETRWWQDPAVMGSATIHGGTSSTDIPARVCVYPSYGLNCADAPGILLASYTWSQDALRLGSISDGSQDRAILELTLDNLEKLHGIPRERFGRVLDFNAHSFYADPYARGAFALFGPGQFGHPGERYSMFASIKAPAADGKFHVAGEATSVHHAWVLGALNSAWRAVYNALDGHPEFQAKLIELWGIPDEENEVHLKFLCALAKERWL</sequence>
<accession>A0A9P5YP17</accession>
<evidence type="ECO:0000313" key="3">
    <source>
        <dbReference type="Proteomes" id="UP000807469"/>
    </source>
</evidence>
<evidence type="ECO:0000313" key="2">
    <source>
        <dbReference type="EMBL" id="KAF9473297.1"/>
    </source>
</evidence>
<dbReference type="InterPro" id="IPR002937">
    <property type="entry name" value="Amino_oxidase"/>
</dbReference>
<gene>
    <name evidence="2" type="ORF">BDN70DRAFT_817464</name>
</gene>
<dbReference type="Pfam" id="PF01593">
    <property type="entry name" value="Amino_oxidase"/>
    <property type="match status" value="1"/>
</dbReference>
<dbReference type="Gene3D" id="1.10.10.1620">
    <property type="match status" value="1"/>
</dbReference>
<dbReference type="GO" id="GO:0001716">
    <property type="term" value="F:L-amino-acid oxidase activity"/>
    <property type="evidence" value="ECO:0007669"/>
    <property type="project" value="TreeGrafter"/>
</dbReference>
<organism evidence="2 3">
    <name type="scientific">Pholiota conissans</name>
    <dbReference type="NCBI Taxonomy" id="109636"/>
    <lineage>
        <taxon>Eukaryota</taxon>
        <taxon>Fungi</taxon>
        <taxon>Dikarya</taxon>
        <taxon>Basidiomycota</taxon>
        <taxon>Agaricomycotina</taxon>
        <taxon>Agaricomycetes</taxon>
        <taxon>Agaricomycetidae</taxon>
        <taxon>Agaricales</taxon>
        <taxon>Agaricineae</taxon>
        <taxon>Strophariaceae</taxon>
        <taxon>Pholiota</taxon>
    </lineage>
</organism>
<name>A0A9P5YP17_9AGAR</name>
<feature type="domain" description="Amine oxidase" evidence="1">
    <location>
        <begin position="3"/>
        <end position="506"/>
    </location>
</feature>
<dbReference type="AlphaFoldDB" id="A0A9P5YP17"/>
<reference evidence="2" key="1">
    <citation type="submission" date="2020-11" db="EMBL/GenBank/DDBJ databases">
        <authorList>
            <consortium name="DOE Joint Genome Institute"/>
            <person name="Ahrendt S."/>
            <person name="Riley R."/>
            <person name="Andreopoulos W."/>
            <person name="Labutti K."/>
            <person name="Pangilinan J."/>
            <person name="Ruiz-Duenas F.J."/>
            <person name="Barrasa J.M."/>
            <person name="Sanchez-Garcia M."/>
            <person name="Camarero S."/>
            <person name="Miyauchi S."/>
            <person name="Serrano A."/>
            <person name="Linde D."/>
            <person name="Babiker R."/>
            <person name="Drula E."/>
            <person name="Ayuso-Fernandez I."/>
            <person name="Pacheco R."/>
            <person name="Padilla G."/>
            <person name="Ferreira P."/>
            <person name="Barriuso J."/>
            <person name="Kellner H."/>
            <person name="Castanera R."/>
            <person name="Alfaro M."/>
            <person name="Ramirez L."/>
            <person name="Pisabarro A.G."/>
            <person name="Kuo A."/>
            <person name="Tritt A."/>
            <person name="Lipzen A."/>
            <person name="He G."/>
            <person name="Yan M."/>
            <person name="Ng V."/>
            <person name="Cullen D."/>
            <person name="Martin F."/>
            <person name="Rosso M.-N."/>
            <person name="Henrissat B."/>
            <person name="Hibbett D."/>
            <person name="Martinez A.T."/>
            <person name="Grigoriev I.V."/>
        </authorList>
    </citation>
    <scope>NUCLEOTIDE SEQUENCE</scope>
    <source>
        <strain evidence="2">CIRM-BRFM 674</strain>
    </source>
</reference>
<dbReference type="OrthoDB" id="7777654at2759"/>
<dbReference type="InterPro" id="IPR036188">
    <property type="entry name" value="FAD/NAD-bd_sf"/>
</dbReference>
<proteinExistence type="predicted"/>